<sequence>MKAQDVKYLSRKIMEAGEIPLLWGHFGVGKTDLAREIAEETGRRLVILVISQMEPGDLIGMPSRDGERTLFLRPDWWPTDGNVILMIDEVNRAHRSIRNAIMQLLIDKRIHNHFLPEGSWIIAAANPPDEEYDQVELITDPAFMSRFFHIELTPDPEEWLKWSKQQNVPDCVTRFIGEYPEFLSRDTIVSMRLELRPSPRSWYKLGRVFGILQVDEIEKYGYVLAAGIVGPEAARTFMSKIQGNQLLPSPRTLLVELDDIILKRISQSDISGISASVMRITRHLSELDEMQVQEYFQMVPKIAGNLLEIGRVIPRDSFFSIIRHLVHQIEGEKGLKRALFENLLEELAMDHDVMKFLQGSHESEK</sequence>
<evidence type="ECO:0000313" key="3">
    <source>
        <dbReference type="Proteomes" id="UP000250796"/>
    </source>
</evidence>
<feature type="domain" description="AAA+ ATPase" evidence="1">
    <location>
        <begin position="16"/>
        <end position="157"/>
    </location>
</feature>
<dbReference type="RefSeq" id="WP_169699585.1">
    <property type="nucleotide sequence ID" value="NZ_LS974202.1"/>
</dbReference>
<dbReference type="CDD" id="cd00009">
    <property type="entry name" value="AAA"/>
    <property type="match status" value="1"/>
</dbReference>
<dbReference type="AlphaFoldDB" id="A0A7Z7PNW6"/>
<evidence type="ECO:0000259" key="1">
    <source>
        <dbReference type="SMART" id="SM00382"/>
    </source>
</evidence>
<proteinExistence type="predicted"/>
<dbReference type="InterPro" id="IPR001270">
    <property type="entry name" value="ClpA/B"/>
</dbReference>
<dbReference type="InterPro" id="IPR003593">
    <property type="entry name" value="AAA+_ATPase"/>
</dbReference>
<dbReference type="SUPFAM" id="SSF52540">
    <property type="entry name" value="P-loop containing nucleoside triphosphate hydrolases"/>
    <property type="match status" value="1"/>
</dbReference>
<dbReference type="InterPro" id="IPR027417">
    <property type="entry name" value="P-loop_NTPase"/>
</dbReference>
<dbReference type="GO" id="GO:0016887">
    <property type="term" value="F:ATP hydrolysis activity"/>
    <property type="evidence" value="ECO:0007669"/>
    <property type="project" value="InterPro"/>
</dbReference>
<name>A0A7Z7PNW6_9BACT</name>
<organism evidence="2 3">
    <name type="scientific">Mesotoga infera</name>
    <dbReference type="NCBI Taxonomy" id="1236046"/>
    <lineage>
        <taxon>Bacteria</taxon>
        <taxon>Thermotogati</taxon>
        <taxon>Thermotogota</taxon>
        <taxon>Thermotogae</taxon>
        <taxon>Kosmotogales</taxon>
        <taxon>Kosmotogaceae</taxon>
        <taxon>Mesotoga</taxon>
    </lineage>
</organism>
<dbReference type="Gene3D" id="3.40.50.300">
    <property type="entry name" value="P-loop containing nucleotide triphosphate hydrolases"/>
    <property type="match status" value="1"/>
</dbReference>
<keyword evidence="3" id="KW-1185">Reference proteome</keyword>
<dbReference type="SMART" id="SM00382">
    <property type="entry name" value="AAA"/>
    <property type="match status" value="1"/>
</dbReference>
<gene>
    <name evidence="2" type="ORF">MESINF_1992</name>
</gene>
<dbReference type="PRINTS" id="PR00300">
    <property type="entry name" value="CLPPROTEASEA"/>
</dbReference>
<dbReference type="GO" id="GO:0005524">
    <property type="term" value="F:ATP binding"/>
    <property type="evidence" value="ECO:0007669"/>
    <property type="project" value="InterPro"/>
</dbReference>
<accession>A0A7Z7PNW6</accession>
<dbReference type="KEGG" id="minf:MESINF_1992"/>
<reference evidence="2 3" key="1">
    <citation type="submission" date="2017-01" db="EMBL/GenBank/DDBJ databases">
        <authorList>
            <person name="Erauso G."/>
        </authorList>
    </citation>
    <scope>NUCLEOTIDE SEQUENCE [LARGE SCALE GENOMIC DNA]</scope>
    <source>
        <strain evidence="2">MESINF1</strain>
    </source>
</reference>
<dbReference type="InterPro" id="IPR011704">
    <property type="entry name" value="ATPase_dyneun-rel_AAA"/>
</dbReference>
<dbReference type="Proteomes" id="UP000250796">
    <property type="component" value="Chromosome MESINF"/>
</dbReference>
<evidence type="ECO:0000313" key="2">
    <source>
        <dbReference type="EMBL" id="SSC13432.1"/>
    </source>
</evidence>
<protein>
    <submittedName>
        <fullName evidence="2">ATPase associated with various cellular activities AAA_5</fullName>
    </submittedName>
</protein>
<dbReference type="Pfam" id="PF07728">
    <property type="entry name" value="AAA_5"/>
    <property type="match status" value="1"/>
</dbReference>
<dbReference type="EMBL" id="LS974202">
    <property type="protein sequence ID" value="SSC13432.1"/>
    <property type="molecule type" value="Genomic_DNA"/>
</dbReference>